<dbReference type="Proteomes" id="UP000799428">
    <property type="component" value="Unassembled WGS sequence"/>
</dbReference>
<dbReference type="PANTHER" id="PTHR12197">
    <property type="entry name" value="HISTONE-LYSINE N-METHYLTRANSFERASE SMYD"/>
    <property type="match status" value="1"/>
</dbReference>
<dbReference type="SUPFAM" id="SSF82199">
    <property type="entry name" value="SET domain"/>
    <property type="match status" value="1"/>
</dbReference>
<dbReference type="CDD" id="cd20071">
    <property type="entry name" value="SET_SMYD"/>
    <property type="match status" value="1"/>
</dbReference>
<dbReference type="AlphaFoldDB" id="A0A6G1K5J9"/>
<organism evidence="2 3">
    <name type="scientific">Pleomassaria siparia CBS 279.74</name>
    <dbReference type="NCBI Taxonomy" id="1314801"/>
    <lineage>
        <taxon>Eukaryota</taxon>
        <taxon>Fungi</taxon>
        <taxon>Dikarya</taxon>
        <taxon>Ascomycota</taxon>
        <taxon>Pezizomycotina</taxon>
        <taxon>Dothideomycetes</taxon>
        <taxon>Pleosporomycetidae</taxon>
        <taxon>Pleosporales</taxon>
        <taxon>Pleomassariaceae</taxon>
        <taxon>Pleomassaria</taxon>
    </lineage>
</organism>
<dbReference type="GO" id="GO:0005634">
    <property type="term" value="C:nucleus"/>
    <property type="evidence" value="ECO:0007669"/>
    <property type="project" value="TreeGrafter"/>
</dbReference>
<dbReference type="Pfam" id="PF00856">
    <property type="entry name" value="SET"/>
    <property type="match status" value="1"/>
</dbReference>
<name>A0A6G1K5J9_9PLEO</name>
<protein>
    <submittedName>
        <fullName evidence="2">SET domain-containing protein</fullName>
    </submittedName>
</protein>
<sequence>MQEPTSKPPLYEIRDTPHHGRAVFATSSMVASTHLLTCSDLTLSVLLREYRREVCGQCFNYAHGRDWRIRDSTTGFVFCAEACREQWRKETGHVGIQAWTAVETLISKRTKEDSDLVDVDMPRPAALDITTAWDGVAAQAALIRIARGGKGGFPNAAGSGSDDTDAGVQVTKQHKRAIQKALQQPISPDVMSFCVTGVLWLHNNPASLPALLHLEADTTPYPNALDLVAFTRSYLHLLAILPLPLLPLLTPANLMLLSSRDSHNAFGIRSLEDDGAEFFGYGCWPQASYFNHSCDPSVKKTRVGRTWRFEAARHVEEGEELSITYLSTEERSQERASRMGILRKNWGFECGCVKCIEGVEAP</sequence>
<proteinExistence type="predicted"/>
<dbReference type="OrthoDB" id="1028014at2759"/>
<dbReference type="EMBL" id="MU005772">
    <property type="protein sequence ID" value="KAF2708159.1"/>
    <property type="molecule type" value="Genomic_DNA"/>
</dbReference>
<dbReference type="InterPro" id="IPR046341">
    <property type="entry name" value="SET_dom_sf"/>
</dbReference>
<evidence type="ECO:0000259" key="1">
    <source>
        <dbReference type="PROSITE" id="PS50280"/>
    </source>
</evidence>
<evidence type="ECO:0000313" key="3">
    <source>
        <dbReference type="Proteomes" id="UP000799428"/>
    </source>
</evidence>
<reference evidence="2" key="1">
    <citation type="journal article" date="2020" name="Stud. Mycol.">
        <title>101 Dothideomycetes genomes: a test case for predicting lifestyles and emergence of pathogens.</title>
        <authorList>
            <person name="Haridas S."/>
            <person name="Albert R."/>
            <person name="Binder M."/>
            <person name="Bloem J."/>
            <person name="Labutti K."/>
            <person name="Salamov A."/>
            <person name="Andreopoulos B."/>
            <person name="Baker S."/>
            <person name="Barry K."/>
            <person name="Bills G."/>
            <person name="Bluhm B."/>
            <person name="Cannon C."/>
            <person name="Castanera R."/>
            <person name="Culley D."/>
            <person name="Daum C."/>
            <person name="Ezra D."/>
            <person name="Gonzalez J."/>
            <person name="Henrissat B."/>
            <person name="Kuo A."/>
            <person name="Liang C."/>
            <person name="Lipzen A."/>
            <person name="Lutzoni F."/>
            <person name="Magnuson J."/>
            <person name="Mondo S."/>
            <person name="Nolan M."/>
            <person name="Ohm R."/>
            <person name="Pangilinan J."/>
            <person name="Park H.-J."/>
            <person name="Ramirez L."/>
            <person name="Alfaro M."/>
            <person name="Sun H."/>
            <person name="Tritt A."/>
            <person name="Yoshinaga Y."/>
            <person name="Zwiers L.-H."/>
            <person name="Turgeon B."/>
            <person name="Goodwin S."/>
            <person name="Spatafora J."/>
            <person name="Crous P."/>
            <person name="Grigoriev I."/>
        </authorList>
    </citation>
    <scope>NUCLEOTIDE SEQUENCE</scope>
    <source>
        <strain evidence="2">CBS 279.74</strain>
    </source>
</reference>
<gene>
    <name evidence="2" type="ORF">K504DRAFT_534805</name>
</gene>
<keyword evidence="3" id="KW-1185">Reference proteome</keyword>
<dbReference type="InterPro" id="IPR001214">
    <property type="entry name" value="SET_dom"/>
</dbReference>
<dbReference type="PANTHER" id="PTHR12197:SF294">
    <property type="entry name" value="POTENTIAL PROTEIN LYSINE METHYLTRANSFERASE SET6"/>
    <property type="match status" value="1"/>
</dbReference>
<dbReference type="PROSITE" id="PS50280">
    <property type="entry name" value="SET"/>
    <property type="match status" value="1"/>
</dbReference>
<accession>A0A6G1K5J9</accession>
<dbReference type="InterPro" id="IPR050869">
    <property type="entry name" value="H3K4_H4K5_MeTrfase"/>
</dbReference>
<evidence type="ECO:0000313" key="2">
    <source>
        <dbReference type="EMBL" id="KAF2708159.1"/>
    </source>
</evidence>
<feature type="domain" description="SET" evidence="1">
    <location>
        <begin position="9"/>
        <end position="326"/>
    </location>
</feature>
<dbReference type="Gene3D" id="2.170.270.10">
    <property type="entry name" value="SET domain"/>
    <property type="match status" value="1"/>
</dbReference>